<dbReference type="EMBL" id="CP036434">
    <property type="protein sequence ID" value="QDV07706.1"/>
    <property type="molecule type" value="Genomic_DNA"/>
</dbReference>
<protein>
    <submittedName>
        <fullName evidence="1">Uncharacterized protein</fullName>
    </submittedName>
</protein>
<evidence type="ECO:0000313" key="2">
    <source>
        <dbReference type="Proteomes" id="UP000320390"/>
    </source>
</evidence>
<keyword evidence="2" id="KW-1185">Reference proteome</keyword>
<dbReference type="AlphaFoldDB" id="A0A518EUD8"/>
<sequence length="413" mass="46021">MSPHTTTSLEDRLRALADELCTALEQTLAEALHSAEAGSIRPVQLTHELGLNKSLASRVIRALHEEDSLRALRGIPTPQGLQLIHHAARKAQASDAVLERLNRATEAYAELLSEFSGGRTDLEATLAGWLPEERERAERDARRSVFRGMTTLCGTRAGTVYNSIYLLPSSEDPERLDSLLVAIRQDVRRLRVGAPLLVMSFGPFRDDEDWRSKRRTLGGREVQEDPLSFLLPDLCSHPIPKLEVTRSRCDATEIRIAEDSLDVNEFATLGLGCRTLGHFERFATPESRYGCMPVRAGRPAEALTFDLFIHRDIVIEGDPIATVSLDHPLPRRLDAEPPAEGSPDRTTAPAVIHLDAHPSGLSSQDVRSCKAIAENATREAGLQPSDFRKFRTRIEFPIQSEELTLWWRLPERA</sequence>
<dbReference type="Proteomes" id="UP000320390">
    <property type="component" value="Chromosome"/>
</dbReference>
<reference evidence="1 2" key="1">
    <citation type="submission" date="2019-02" db="EMBL/GenBank/DDBJ databases">
        <title>Deep-cultivation of Planctomycetes and their phenomic and genomic characterization uncovers novel biology.</title>
        <authorList>
            <person name="Wiegand S."/>
            <person name="Jogler M."/>
            <person name="Boedeker C."/>
            <person name="Pinto D."/>
            <person name="Vollmers J."/>
            <person name="Rivas-Marin E."/>
            <person name="Kohn T."/>
            <person name="Peeters S.H."/>
            <person name="Heuer A."/>
            <person name="Rast P."/>
            <person name="Oberbeckmann S."/>
            <person name="Bunk B."/>
            <person name="Jeske O."/>
            <person name="Meyerdierks A."/>
            <person name="Storesund J.E."/>
            <person name="Kallscheuer N."/>
            <person name="Luecker S."/>
            <person name="Lage O.M."/>
            <person name="Pohl T."/>
            <person name="Merkel B.J."/>
            <person name="Hornburger P."/>
            <person name="Mueller R.-W."/>
            <person name="Bruemmer F."/>
            <person name="Labrenz M."/>
            <person name="Spormann A.M."/>
            <person name="Op den Camp H."/>
            <person name="Overmann J."/>
            <person name="Amann R."/>
            <person name="Jetten M.S.M."/>
            <person name="Mascher T."/>
            <person name="Medema M.H."/>
            <person name="Devos D.P."/>
            <person name="Kaster A.-K."/>
            <person name="Ovreas L."/>
            <person name="Rohde M."/>
            <person name="Galperin M.Y."/>
            <person name="Jogler C."/>
        </authorList>
    </citation>
    <scope>NUCLEOTIDE SEQUENCE [LARGE SCALE GENOMIC DNA]</scope>
    <source>
        <strain evidence="1 2">Poly30</strain>
    </source>
</reference>
<accession>A0A518EUD8</accession>
<proteinExistence type="predicted"/>
<organism evidence="1 2">
    <name type="scientific">Saltatorellus ferox</name>
    <dbReference type="NCBI Taxonomy" id="2528018"/>
    <lineage>
        <taxon>Bacteria</taxon>
        <taxon>Pseudomonadati</taxon>
        <taxon>Planctomycetota</taxon>
        <taxon>Planctomycetia</taxon>
        <taxon>Planctomycetia incertae sedis</taxon>
        <taxon>Saltatorellus</taxon>
    </lineage>
</organism>
<gene>
    <name evidence="1" type="ORF">Poly30_32360</name>
</gene>
<evidence type="ECO:0000313" key="1">
    <source>
        <dbReference type="EMBL" id="QDV07706.1"/>
    </source>
</evidence>
<dbReference type="RefSeq" id="WP_145199065.1">
    <property type="nucleotide sequence ID" value="NZ_CP036434.1"/>
</dbReference>
<dbReference type="OrthoDB" id="233163at2"/>
<name>A0A518EUD8_9BACT</name>